<proteinExistence type="predicted"/>
<reference evidence="2" key="1">
    <citation type="submission" date="2023-11" db="EMBL/GenBank/DDBJ databases">
        <title>Genome assemblies of two species of porcelain crab, Petrolisthes cinctipes and Petrolisthes manimaculis (Anomura: Porcellanidae).</title>
        <authorList>
            <person name="Angst P."/>
        </authorList>
    </citation>
    <scope>NUCLEOTIDE SEQUENCE</scope>
    <source>
        <strain evidence="2">PB745_02</strain>
        <tissue evidence="2">Gill</tissue>
    </source>
</reference>
<dbReference type="InterPro" id="IPR052463">
    <property type="entry name" value="O-linked_mannose_GnT"/>
</dbReference>
<keyword evidence="3" id="KW-1185">Reference proteome</keyword>
<dbReference type="EMBL" id="JAWZYT010000834">
    <property type="protein sequence ID" value="KAK4318428.1"/>
    <property type="molecule type" value="Genomic_DNA"/>
</dbReference>
<evidence type="ECO:0000313" key="3">
    <source>
        <dbReference type="Proteomes" id="UP001292094"/>
    </source>
</evidence>
<evidence type="ECO:0000313" key="2">
    <source>
        <dbReference type="EMBL" id="KAK4318428.1"/>
    </source>
</evidence>
<evidence type="ECO:0000259" key="1">
    <source>
        <dbReference type="Pfam" id="PF15711"/>
    </source>
</evidence>
<accession>A0AAE1Q1W3</accession>
<gene>
    <name evidence="2" type="ORF">Pmani_010565</name>
</gene>
<dbReference type="PROSITE" id="PS52031">
    <property type="entry name" value="GG_LECTIN"/>
    <property type="match status" value="1"/>
</dbReference>
<sequence length="112" mass="12764">MARRVFDTFSTGVENEMVQFIDDVRDGRILVFAVLDEASKNLSWLGRNKLKELGSRWCDKLGYRDMWALVTRKGGLKMAETYSNVATADTGYEWGGPVFLRTDFDLLEESGE</sequence>
<dbReference type="PANTHER" id="PTHR46396">
    <property type="entry name" value="PROTEIN O-LINKED-MANNOSE BETA-1,2-N-ACETYLGLUCOSAMINYLTRANSFERASE 1"/>
    <property type="match status" value="1"/>
</dbReference>
<feature type="domain" description="ILEI/PANDER" evidence="1">
    <location>
        <begin position="2"/>
        <end position="75"/>
    </location>
</feature>
<name>A0AAE1Q1W3_9EUCA</name>
<dbReference type="GO" id="GO:0016266">
    <property type="term" value="P:protein O-linked glycosylation via N-acetyl-galactosamine"/>
    <property type="evidence" value="ECO:0007669"/>
    <property type="project" value="TreeGrafter"/>
</dbReference>
<dbReference type="Proteomes" id="UP001292094">
    <property type="component" value="Unassembled WGS sequence"/>
</dbReference>
<comment type="caution">
    <text evidence="2">The sequence shown here is derived from an EMBL/GenBank/DDBJ whole genome shotgun (WGS) entry which is preliminary data.</text>
</comment>
<protein>
    <recommendedName>
        <fullName evidence="1">ILEI/PANDER domain-containing protein</fullName>
    </recommendedName>
</protein>
<dbReference type="PANTHER" id="PTHR46396:SF1">
    <property type="entry name" value="PROTEIN O-LINKED-MANNOSE BETA-1,2-N-ACETYLGLUCOSAMINYLTRANSFERASE 1"/>
    <property type="match status" value="1"/>
</dbReference>
<dbReference type="InterPro" id="IPR039477">
    <property type="entry name" value="ILEI/PANDER_dom"/>
</dbReference>
<dbReference type="Pfam" id="PF15711">
    <property type="entry name" value="ILEI"/>
    <property type="match status" value="1"/>
</dbReference>
<dbReference type="GO" id="GO:0047223">
    <property type="term" value="F:beta-1,3-galactosyl-O-glycosyl-glycoprotein beta-1,3-N-acetylglucosaminyltransferase activity"/>
    <property type="evidence" value="ECO:0007669"/>
    <property type="project" value="TreeGrafter"/>
</dbReference>
<dbReference type="AlphaFoldDB" id="A0AAE1Q1W3"/>
<dbReference type="GO" id="GO:0000139">
    <property type="term" value="C:Golgi membrane"/>
    <property type="evidence" value="ECO:0007669"/>
    <property type="project" value="TreeGrafter"/>
</dbReference>
<organism evidence="2 3">
    <name type="scientific">Petrolisthes manimaculis</name>
    <dbReference type="NCBI Taxonomy" id="1843537"/>
    <lineage>
        <taxon>Eukaryota</taxon>
        <taxon>Metazoa</taxon>
        <taxon>Ecdysozoa</taxon>
        <taxon>Arthropoda</taxon>
        <taxon>Crustacea</taxon>
        <taxon>Multicrustacea</taxon>
        <taxon>Malacostraca</taxon>
        <taxon>Eumalacostraca</taxon>
        <taxon>Eucarida</taxon>
        <taxon>Decapoda</taxon>
        <taxon>Pleocyemata</taxon>
        <taxon>Anomura</taxon>
        <taxon>Galatheoidea</taxon>
        <taxon>Porcellanidae</taxon>
        <taxon>Petrolisthes</taxon>
    </lineage>
</organism>